<feature type="domain" description="Phospholipid/glycerol acyltransferase" evidence="3">
    <location>
        <begin position="40"/>
        <end position="145"/>
    </location>
</feature>
<dbReference type="PANTHER" id="PTHR10434">
    <property type="entry name" value="1-ACYL-SN-GLYCEROL-3-PHOSPHATE ACYLTRANSFERASE"/>
    <property type="match status" value="1"/>
</dbReference>
<dbReference type="AlphaFoldDB" id="A0A2U1ZVN3"/>
<dbReference type="SMART" id="SM00563">
    <property type="entry name" value="PlsC"/>
    <property type="match status" value="1"/>
</dbReference>
<reference evidence="4 5" key="1">
    <citation type="submission" date="2018-03" db="EMBL/GenBank/DDBJ databases">
        <title>Genome assembly of novel Miniimonas species PCH200.</title>
        <authorList>
            <person name="Thakur V."/>
            <person name="Kumar V."/>
            <person name="Singh D."/>
        </authorList>
    </citation>
    <scope>NUCLEOTIDE SEQUENCE [LARGE SCALE GENOMIC DNA]</scope>
    <source>
        <strain evidence="4 5">PCH200</strain>
    </source>
</reference>
<dbReference type="Pfam" id="PF01553">
    <property type="entry name" value="Acyltransferase"/>
    <property type="match status" value="1"/>
</dbReference>
<keyword evidence="2 4" id="KW-0012">Acyltransferase</keyword>
<evidence type="ECO:0000256" key="2">
    <source>
        <dbReference type="ARBA" id="ARBA00023315"/>
    </source>
</evidence>
<dbReference type="InterPro" id="IPR002123">
    <property type="entry name" value="Plipid/glycerol_acylTrfase"/>
</dbReference>
<evidence type="ECO:0000313" key="5">
    <source>
        <dbReference type="Proteomes" id="UP000245166"/>
    </source>
</evidence>
<dbReference type="Proteomes" id="UP000245166">
    <property type="component" value="Unassembled WGS sequence"/>
</dbReference>
<gene>
    <name evidence="4" type="ORF">C8046_10420</name>
</gene>
<keyword evidence="1" id="KW-0808">Transferase</keyword>
<dbReference type="SUPFAM" id="SSF69593">
    <property type="entry name" value="Glycerol-3-phosphate (1)-acyltransferase"/>
    <property type="match status" value="1"/>
</dbReference>
<evidence type="ECO:0000259" key="3">
    <source>
        <dbReference type="SMART" id="SM00563"/>
    </source>
</evidence>
<evidence type="ECO:0000256" key="1">
    <source>
        <dbReference type="ARBA" id="ARBA00022679"/>
    </source>
</evidence>
<dbReference type="GO" id="GO:0003841">
    <property type="term" value="F:1-acylglycerol-3-phosphate O-acyltransferase activity"/>
    <property type="evidence" value="ECO:0007669"/>
    <property type="project" value="TreeGrafter"/>
</dbReference>
<dbReference type="OrthoDB" id="152799at2"/>
<dbReference type="RefSeq" id="WP_109229384.1">
    <property type="nucleotide sequence ID" value="NZ_PYHR01000002.1"/>
</dbReference>
<dbReference type="CDD" id="cd07989">
    <property type="entry name" value="LPLAT_AGPAT-like"/>
    <property type="match status" value="1"/>
</dbReference>
<evidence type="ECO:0000313" key="4">
    <source>
        <dbReference type="EMBL" id="PWD51003.1"/>
    </source>
</evidence>
<name>A0A2U1ZVN3_9MICO</name>
<dbReference type="GO" id="GO:0006654">
    <property type="term" value="P:phosphatidic acid biosynthetic process"/>
    <property type="evidence" value="ECO:0007669"/>
    <property type="project" value="TreeGrafter"/>
</dbReference>
<dbReference type="EMBL" id="PYHR01000002">
    <property type="protein sequence ID" value="PWD51003.1"/>
    <property type="molecule type" value="Genomic_DNA"/>
</dbReference>
<comment type="caution">
    <text evidence="4">The sequence shown here is derived from an EMBL/GenBank/DDBJ whole genome shotgun (WGS) entry which is preliminary data.</text>
</comment>
<proteinExistence type="predicted"/>
<protein>
    <submittedName>
        <fullName evidence="4">1-acyl-sn-glycerol-3-phosphate acyltransferase</fullName>
    </submittedName>
</protein>
<sequence length="235" mass="25022">MPALMPEWLARWFVLRSIGRSLRHSLASVAVAGELPRRGAVIAANHGSWWDGYLLGGLAGAVGRRSSTMMTAHQLATFPFLRLVGAVGTDGSRALVRSATDGRWVVVFPEGDLQAGPALAPLHPGAAWIARTAGVPLVPVAVRFVLRGAPQPEAVVRFGEPIDVATLRAPEATVVLAARLEAELERLDADLAAADPEHDLVGYRVLLRGSAGRRDDVGLQVRALAWFSGVPSVRR</sequence>
<dbReference type="PANTHER" id="PTHR10434:SF9">
    <property type="entry name" value="PHOSPHOLIPID_GLYCEROL ACYLTRANSFERASE DOMAIN-CONTAINING PROTEIN"/>
    <property type="match status" value="1"/>
</dbReference>
<organism evidence="4 5">
    <name type="scientific">Serinibacter arcticus</name>
    <dbReference type="NCBI Taxonomy" id="1655435"/>
    <lineage>
        <taxon>Bacteria</taxon>
        <taxon>Bacillati</taxon>
        <taxon>Actinomycetota</taxon>
        <taxon>Actinomycetes</taxon>
        <taxon>Micrococcales</taxon>
        <taxon>Beutenbergiaceae</taxon>
        <taxon>Serinibacter</taxon>
    </lineage>
</organism>
<accession>A0A2U1ZVN3</accession>
<keyword evidence="5" id="KW-1185">Reference proteome</keyword>